<evidence type="ECO:0000259" key="2">
    <source>
        <dbReference type="PROSITE" id="PS50213"/>
    </source>
</evidence>
<dbReference type="AlphaFoldDB" id="A0A6I4SQG6"/>
<dbReference type="PANTHER" id="PTHR10900:SF77">
    <property type="entry name" value="FI19380P1"/>
    <property type="match status" value="1"/>
</dbReference>
<feature type="domain" description="FAS1" evidence="2">
    <location>
        <begin position="35"/>
        <end position="178"/>
    </location>
</feature>
<dbReference type="InterPro" id="IPR050904">
    <property type="entry name" value="Adhesion/Biosynth-related"/>
</dbReference>
<dbReference type="PANTHER" id="PTHR10900">
    <property type="entry name" value="PERIOSTIN-RELATED"/>
    <property type="match status" value="1"/>
</dbReference>
<dbReference type="SMART" id="SM00554">
    <property type="entry name" value="FAS1"/>
    <property type="match status" value="1"/>
</dbReference>
<dbReference type="Pfam" id="PF02469">
    <property type="entry name" value="Fasciclin"/>
    <property type="match status" value="1"/>
</dbReference>
<dbReference type="OrthoDB" id="7507228at2"/>
<comment type="caution">
    <text evidence="3">The sequence shown here is derived from an EMBL/GenBank/DDBJ whole genome shotgun (WGS) entry which is preliminary data.</text>
</comment>
<proteinExistence type="predicted"/>
<dbReference type="PROSITE" id="PS51257">
    <property type="entry name" value="PROKAR_LIPOPROTEIN"/>
    <property type="match status" value="1"/>
</dbReference>
<reference evidence="3 4" key="1">
    <citation type="submission" date="2019-12" db="EMBL/GenBank/DDBJ databases">
        <title>Genomic-based taxomic classification of the family Erythrobacteraceae.</title>
        <authorList>
            <person name="Xu L."/>
        </authorList>
    </citation>
    <scope>NUCLEOTIDE SEQUENCE [LARGE SCALE GENOMIC DNA]</scope>
    <source>
        <strain evidence="3 4">MCCC 1K01500</strain>
    </source>
</reference>
<gene>
    <name evidence="3" type="ORF">GRI89_00655</name>
</gene>
<evidence type="ECO:0000313" key="4">
    <source>
        <dbReference type="Proteomes" id="UP000433652"/>
    </source>
</evidence>
<accession>A0A6I4SQG6</accession>
<evidence type="ECO:0000313" key="3">
    <source>
        <dbReference type="EMBL" id="MXO58055.1"/>
    </source>
</evidence>
<sequence length="185" mass="18557">MAKRPLAALAALSLLALGACDSSDASPSGDAAPTKDTLAEAISDDSSLSTISGALSQTGLAQVFDGVGSYTLLAPNNDAFDGLGDIGDDLRDPAQKAAMAAILRDHVLPGYMTPADIASAVEAKGGSVDVETMGNHKLTFSKSGKTIKVTGEDGSSALFTGDAVRASNGVAIPLDGVLKKFDGES</sequence>
<organism evidence="3 4">
    <name type="scientific">Croceibacterium salegens</name>
    <dbReference type="NCBI Taxonomy" id="1737568"/>
    <lineage>
        <taxon>Bacteria</taxon>
        <taxon>Pseudomonadati</taxon>
        <taxon>Pseudomonadota</taxon>
        <taxon>Alphaproteobacteria</taxon>
        <taxon>Sphingomonadales</taxon>
        <taxon>Erythrobacteraceae</taxon>
        <taxon>Croceibacterium</taxon>
    </lineage>
</organism>
<evidence type="ECO:0000256" key="1">
    <source>
        <dbReference type="SAM" id="SignalP"/>
    </source>
</evidence>
<dbReference type="RefSeq" id="WP_159791339.1">
    <property type="nucleotide sequence ID" value="NZ_WTYM01000021.1"/>
</dbReference>
<dbReference type="PROSITE" id="PS50213">
    <property type="entry name" value="FAS1"/>
    <property type="match status" value="1"/>
</dbReference>
<dbReference type="Proteomes" id="UP000433652">
    <property type="component" value="Unassembled WGS sequence"/>
</dbReference>
<dbReference type="SUPFAM" id="SSF82153">
    <property type="entry name" value="FAS1 domain"/>
    <property type="match status" value="1"/>
</dbReference>
<keyword evidence="4" id="KW-1185">Reference proteome</keyword>
<protein>
    <recommendedName>
        <fullName evidence="2">FAS1 domain-containing protein</fullName>
    </recommendedName>
</protein>
<keyword evidence="1" id="KW-0732">Signal</keyword>
<dbReference type="InterPro" id="IPR036378">
    <property type="entry name" value="FAS1_dom_sf"/>
</dbReference>
<feature type="chain" id="PRO_5026349240" description="FAS1 domain-containing protein" evidence="1">
    <location>
        <begin position="26"/>
        <end position="185"/>
    </location>
</feature>
<dbReference type="Gene3D" id="2.30.180.10">
    <property type="entry name" value="FAS1 domain"/>
    <property type="match status" value="1"/>
</dbReference>
<dbReference type="EMBL" id="WTYM01000021">
    <property type="protein sequence ID" value="MXO58055.1"/>
    <property type="molecule type" value="Genomic_DNA"/>
</dbReference>
<name>A0A6I4SQG6_9SPHN</name>
<dbReference type="InterPro" id="IPR000782">
    <property type="entry name" value="FAS1_domain"/>
</dbReference>
<feature type="signal peptide" evidence="1">
    <location>
        <begin position="1"/>
        <end position="25"/>
    </location>
</feature>